<proteinExistence type="predicted"/>
<dbReference type="EMBL" id="CARXXK010000005">
    <property type="protein sequence ID" value="CAI6369433.1"/>
    <property type="molecule type" value="Genomic_DNA"/>
</dbReference>
<gene>
    <name evidence="1" type="ORF">MEUPH1_LOCUS23672</name>
</gene>
<evidence type="ECO:0000313" key="1">
    <source>
        <dbReference type="EMBL" id="CAI6369433.1"/>
    </source>
</evidence>
<comment type="caution">
    <text evidence="1">The sequence shown here is derived from an EMBL/GenBank/DDBJ whole genome shotgun (WGS) entry which is preliminary data.</text>
</comment>
<dbReference type="Proteomes" id="UP001160148">
    <property type="component" value="Unassembled WGS sequence"/>
</dbReference>
<evidence type="ECO:0000313" key="2">
    <source>
        <dbReference type="Proteomes" id="UP001160148"/>
    </source>
</evidence>
<protein>
    <submittedName>
        <fullName evidence="1">Uncharacterized protein</fullName>
    </submittedName>
</protein>
<sequence>MVDTNRDNNNAVAGKGILKRRIFVRNDRSPLQSTSVVAKPLQDGGCCLADSCKRCVTFDETITIKNDKDLVVKKPLKLELVIDNWKSNGTKTPPETIQPDPGIVRRLVDEFNTIEEKAIATKLTDGKSSLHGRSQSSSRVTDLINMFNSKSTNGKTEEVEMKFIDF</sequence>
<keyword evidence="2" id="KW-1185">Reference proteome</keyword>
<reference evidence="1 2" key="1">
    <citation type="submission" date="2023-01" db="EMBL/GenBank/DDBJ databases">
        <authorList>
            <person name="Whitehead M."/>
        </authorList>
    </citation>
    <scope>NUCLEOTIDE SEQUENCE [LARGE SCALE GENOMIC DNA]</scope>
</reference>
<organism evidence="1 2">
    <name type="scientific">Macrosiphum euphorbiae</name>
    <name type="common">potato aphid</name>
    <dbReference type="NCBI Taxonomy" id="13131"/>
    <lineage>
        <taxon>Eukaryota</taxon>
        <taxon>Metazoa</taxon>
        <taxon>Ecdysozoa</taxon>
        <taxon>Arthropoda</taxon>
        <taxon>Hexapoda</taxon>
        <taxon>Insecta</taxon>
        <taxon>Pterygota</taxon>
        <taxon>Neoptera</taxon>
        <taxon>Paraneoptera</taxon>
        <taxon>Hemiptera</taxon>
        <taxon>Sternorrhyncha</taxon>
        <taxon>Aphidomorpha</taxon>
        <taxon>Aphidoidea</taxon>
        <taxon>Aphididae</taxon>
        <taxon>Macrosiphini</taxon>
        <taxon>Macrosiphum</taxon>
    </lineage>
</organism>
<name>A0AAV0XMV2_9HEMI</name>
<accession>A0AAV0XMV2</accession>
<dbReference type="AlphaFoldDB" id="A0AAV0XMV2"/>